<keyword evidence="3" id="KW-1185">Reference proteome</keyword>
<reference evidence="3" key="1">
    <citation type="submission" date="2018-11" db="EMBL/GenBank/DDBJ databases">
        <title>Complete genome sequence of Paenibacillus sp. ML311-T8.</title>
        <authorList>
            <person name="Nam Y.-D."/>
            <person name="Kang J."/>
            <person name="Chung W.-H."/>
            <person name="Park Y.S."/>
        </authorList>
    </citation>
    <scope>NUCLEOTIDE SEQUENCE [LARGE SCALE GENOMIC DNA]</scope>
    <source>
        <strain evidence="3">ML311-T8</strain>
    </source>
</reference>
<keyword evidence="1" id="KW-0812">Transmembrane</keyword>
<dbReference type="AlphaFoldDB" id="A0A6B8RPX2"/>
<gene>
    <name evidence="2" type="ORF">EHS13_24070</name>
</gene>
<sequence length="90" mass="9900">MNKGNSLIIGFSILLGFAILGLFVMLTFGGKTSAGVSNASTTERYEMITVNKNNMIIFDKQSGEFWRKFISDSEGPTEWVKESSPISNAK</sequence>
<dbReference type="OrthoDB" id="2628290at2"/>
<name>A0A6B8RPX2_9BACL</name>
<proteinExistence type="predicted"/>
<evidence type="ECO:0000313" key="3">
    <source>
        <dbReference type="Proteomes" id="UP000426246"/>
    </source>
</evidence>
<feature type="transmembrane region" description="Helical" evidence="1">
    <location>
        <begin position="6"/>
        <end position="28"/>
    </location>
</feature>
<keyword evidence="1" id="KW-1133">Transmembrane helix</keyword>
<evidence type="ECO:0000256" key="1">
    <source>
        <dbReference type="SAM" id="Phobius"/>
    </source>
</evidence>
<dbReference type="KEGG" id="ppsc:EHS13_24070"/>
<organism evidence="2 3">
    <name type="scientific">Paenibacillus psychroresistens</name>
    <dbReference type="NCBI Taxonomy" id="1778678"/>
    <lineage>
        <taxon>Bacteria</taxon>
        <taxon>Bacillati</taxon>
        <taxon>Bacillota</taxon>
        <taxon>Bacilli</taxon>
        <taxon>Bacillales</taxon>
        <taxon>Paenibacillaceae</taxon>
        <taxon>Paenibacillus</taxon>
    </lineage>
</organism>
<dbReference type="EMBL" id="CP034235">
    <property type="protein sequence ID" value="QGQ97742.1"/>
    <property type="molecule type" value="Genomic_DNA"/>
</dbReference>
<keyword evidence="1" id="KW-0472">Membrane</keyword>
<dbReference type="RefSeq" id="WP_155702843.1">
    <property type="nucleotide sequence ID" value="NZ_CP034235.1"/>
</dbReference>
<protein>
    <submittedName>
        <fullName evidence="2">Uncharacterized protein</fullName>
    </submittedName>
</protein>
<accession>A0A6B8RPX2</accession>
<dbReference type="Proteomes" id="UP000426246">
    <property type="component" value="Chromosome"/>
</dbReference>
<evidence type="ECO:0000313" key="2">
    <source>
        <dbReference type="EMBL" id="QGQ97742.1"/>
    </source>
</evidence>